<accession>A0ABZ2NBI9</accession>
<evidence type="ECO:0000256" key="1">
    <source>
        <dbReference type="PROSITE-ProRule" id="PRU00325"/>
    </source>
</evidence>
<sequence length="560" mass="64905">MDCNGHIVNEWKDFIQSCDEIFLVNKANKGLYKRALKDIDSGITVTAEQKGHDLVCHLSDETICSFTLGLTDFTCSCPSKKICKHVLMAIIALQQTIHSEPSEKAEMMGDFTWVLQYDLEELRKKLTEKQFHDIVFRAKFGIQVKVEEQESLTIDFGEMNEKIRFSSNPSWSWTVCSCKESEFCPHRAEAVIHYQLFKEVLNVQELEQSRAINLSNDVIQEIQNLLQEMVITGLAKLPFTISSRIERLAVLCHSNQLPRLEKQLRSLSTLLSNYLLKKATVSQRAIRQLITKIYIMTQALQYSTSQLLKEQLIGEHQTTYTEIKNLHLIGVGAKRWHTSSGYEGITAYFFNESKQCWFTYSAMQPTYYSSGESINSIQQFYKKKVNWDMSASLDDLSRHTFTLQTCKINEQYRLSSSEQTTGIILARTNVNHIHFGRCSFDNWKALRNVYEAHHSYKLVEENKEGNLFFFDVHAWGDSEFNEVTQTLRIPIYDKNEEMLMVTIKYNQDTKYLIKALERLTRNNRLHHALLGQLYKVDGEFRVEPITLYSSDGEITNITLE</sequence>
<name>A0ABZ2NBI9_9BACI</name>
<dbReference type="EMBL" id="CP147404">
    <property type="protein sequence ID" value="WXB94582.1"/>
    <property type="molecule type" value="Genomic_DNA"/>
</dbReference>
<dbReference type="InterPro" id="IPR007527">
    <property type="entry name" value="Znf_SWIM"/>
</dbReference>
<reference evidence="3 4" key="1">
    <citation type="submission" date="2024-02" db="EMBL/GenBank/DDBJ databases">
        <title>Seven novel Bacillus-like species.</title>
        <authorList>
            <person name="Liu G."/>
        </authorList>
    </citation>
    <scope>NUCLEOTIDE SEQUENCE [LARGE SCALE GENOMIC DNA]</scope>
    <source>
        <strain evidence="3 4">FJAT-52991</strain>
    </source>
</reference>
<evidence type="ECO:0000313" key="4">
    <source>
        <dbReference type="Proteomes" id="UP001387364"/>
    </source>
</evidence>
<evidence type="ECO:0000259" key="2">
    <source>
        <dbReference type="PROSITE" id="PS50966"/>
    </source>
</evidence>
<dbReference type="Pfam" id="PF04434">
    <property type="entry name" value="SWIM"/>
    <property type="match status" value="1"/>
</dbReference>
<keyword evidence="1" id="KW-0479">Metal-binding</keyword>
<dbReference type="PROSITE" id="PS50966">
    <property type="entry name" value="ZF_SWIM"/>
    <property type="match status" value="1"/>
</dbReference>
<keyword evidence="4" id="KW-1185">Reference proteome</keyword>
<gene>
    <name evidence="3" type="ORF">WDJ61_08130</name>
</gene>
<dbReference type="Proteomes" id="UP001387364">
    <property type="component" value="Chromosome"/>
</dbReference>
<feature type="domain" description="SWIM-type" evidence="2">
    <location>
        <begin position="66"/>
        <end position="94"/>
    </location>
</feature>
<organism evidence="3 4">
    <name type="scientific">Bacillus kandeliae</name>
    <dbReference type="NCBI Taxonomy" id="3129297"/>
    <lineage>
        <taxon>Bacteria</taxon>
        <taxon>Bacillati</taxon>
        <taxon>Bacillota</taxon>
        <taxon>Bacilli</taxon>
        <taxon>Bacillales</taxon>
        <taxon>Bacillaceae</taxon>
        <taxon>Bacillus</taxon>
    </lineage>
</organism>
<dbReference type="RefSeq" id="WP_338754350.1">
    <property type="nucleotide sequence ID" value="NZ_CP147404.1"/>
</dbReference>
<proteinExistence type="predicted"/>
<keyword evidence="1" id="KW-0862">Zinc</keyword>
<keyword evidence="1" id="KW-0863">Zinc-finger</keyword>
<protein>
    <submittedName>
        <fullName evidence="3">SWIM zinc finger family protein</fullName>
    </submittedName>
</protein>
<evidence type="ECO:0000313" key="3">
    <source>
        <dbReference type="EMBL" id="WXB94582.1"/>
    </source>
</evidence>